<dbReference type="ESTHER" id="halhl-a1ww27">
    <property type="family name" value="LYsophospholipase_carboxylesterase"/>
</dbReference>
<dbReference type="RefSeq" id="WP_011813912.1">
    <property type="nucleotide sequence ID" value="NC_008789.1"/>
</dbReference>
<reference evidence="5" key="1">
    <citation type="submission" date="2006-12" db="EMBL/GenBank/DDBJ databases">
        <title>Complete sequence of Halorhodospira halophila SL1.</title>
        <authorList>
            <consortium name="US DOE Joint Genome Institute"/>
            <person name="Copeland A."/>
            <person name="Lucas S."/>
            <person name="Lapidus A."/>
            <person name="Barry K."/>
            <person name="Detter J.C."/>
            <person name="Glavina del Rio T."/>
            <person name="Hammon N."/>
            <person name="Israni S."/>
            <person name="Dalin E."/>
            <person name="Tice H."/>
            <person name="Pitluck S."/>
            <person name="Saunders E."/>
            <person name="Brettin T."/>
            <person name="Bruce D."/>
            <person name="Han C."/>
            <person name="Tapia R."/>
            <person name="Schmutz J."/>
            <person name="Larimer F."/>
            <person name="Land M."/>
            <person name="Hauser L."/>
            <person name="Kyrpides N."/>
            <person name="Mikhailova N."/>
            <person name="Hoff W."/>
            <person name="Richardson P."/>
        </authorList>
    </citation>
    <scope>NUCLEOTIDE SEQUENCE [LARGE SCALE GENOMIC DNA]</scope>
    <source>
        <strain evidence="5">DSM 244 / SL1</strain>
    </source>
</reference>
<dbReference type="SUPFAM" id="SSF53474">
    <property type="entry name" value="alpha/beta-Hydrolases"/>
    <property type="match status" value="1"/>
</dbReference>
<dbReference type="OrthoDB" id="9801763at2"/>
<dbReference type="InterPro" id="IPR029058">
    <property type="entry name" value="AB_hydrolase_fold"/>
</dbReference>
<gene>
    <name evidence="4" type="ordered locus">Hhal_1113</name>
</gene>
<reference evidence="4 5" key="2">
    <citation type="journal article" date="2013" name="Stand. Genomic Sci.">
        <title>Complete genome sequence of Halorhodospira halophila SL1.</title>
        <authorList>
            <person name="Challacombe J.F."/>
            <person name="Majid S."/>
            <person name="Deole R."/>
            <person name="Brettin T.S."/>
            <person name="Bruce D."/>
            <person name="Delano S.F."/>
            <person name="Detter J.C."/>
            <person name="Gleasner C.D."/>
            <person name="Han C.S."/>
            <person name="Misra M."/>
            <person name="Reitenga K.G."/>
            <person name="Mikhailova N."/>
            <person name="Woyke T."/>
            <person name="Pitluck S."/>
            <person name="Nolan M."/>
            <person name="Land M.L."/>
            <person name="Saunders E."/>
            <person name="Tapia R."/>
            <person name="Lapidus A."/>
            <person name="Ivanova N."/>
            <person name="Hoff W.D."/>
        </authorList>
    </citation>
    <scope>NUCLEOTIDE SEQUENCE [LARGE SCALE GENOMIC DNA]</scope>
    <source>
        <strain evidence="5">DSM 244 / SL1</strain>
    </source>
</reference>
<evidence type="ECO:0000256" key="2">
    <source>
        <dbReference type="ARBA" id="ARBA00022801"/>
    </source>
</evidence>
<evidence type="ECO:0000313" key="4">
    <source>
        <dbReference type="EMBL" id="ABM61889.1"/>
    </source>
</evidence>
<dbReference type="Pfam" id="PF02230">
    <property type="entry name" value="Abhydrolase_2"/>
    <property type="match status" value="1"/>
</dbReference>
<dbReference type="KEGG" id="hha:Hhal_1113"/>
<keyword evidence="2" id="KW-0378">Hydrolase</keyword>
<evidence type="ECO:0000256" key="1">
    <source>
        <dbReference type="ARBA" id="ARBA00006499"/>
    </source>
</evidence>
<sequence>MNDTPLLECVEQCTGENVSASVVWLHGLGADGHDFAPIVDELHQSAGHGVRFVFPHAPAQPVTVNGGMSMPAWYDIRGLGGGGIDEDTAGIEQARLQVEALMRREVERGTPIERLFLAGFSQGAATALYTALNTAMKPAGVIALSGWLPSGAETGGRGPRPPVFMAHGVQDPIVPIELGRQAAATLENAGHPVEWHDFPMEHAVCMPEIQRLDLWLTSRLTTQA</sequence>
<dbReference type="Gene3D" id="3.40.50.1820">
    <property type="entry name" value="alpha/beta hydrolase"/>
    <property type="match status" value="1"/>
</dbReference>
<dbReference type="eggNOG" id="COG0400">
    <property type="taxonomic scope" value="Bacteria"/>
</dbReference>
<dbReference type="Proteomes" id="UP000000647">
    <property type="component" value="Chromosome"/>
</dbReference>
<dbReference type="STRING" id="349124.Hhal_1113"/>
<evidence type="ECO:0000259" key="3">
    <source>
        <dbReference type="Pfam" id="PF02230"/>
    </source>
</evidence>
<feature type="domain" description="Phospholipase/carboxylesterase/thioesterase" evidence="3">
    <location>
        <begin position="13"/>
        <end position="213"/>
    </location>
</feature>
<comment type="similarity">
    <text evidence="1">Belongs to the AB hydrolase superfamily. AB hydrolase 2 family.</text>
</comment>
<proteinExistence type="inferred from homology"/>
<dbReference type="InterPro" id="IPR003140">
    <property type="entry name" value="PLipase/COase/thioEstase"/>
</dbReference>
<dbReference type="AlphaFoldDB" id="A1WW27"/>
<dbReference type="PANTHER" id="PTHR10655">
    <property type="entry name" value="LYSOPHOSPHOLIPASE-RELATED"/>
    <property type="match status" value="1"/>
</dbReference>
<dbReference type="GO" id="GO:0016787">
    <property type="term" value="F:hydrolase activity"/>
    <property type="evidence" value="ECO:0007669"/>
    <property type="project" value="UniProtKB-KW"/>
</dbReference>
<keyword evidence="5" id="KW-1185">Reference proteome</keyword>
<protein>
    <submittedName>
        <fullName evidence="4">Phospholipase/Carboxylesterase</fullName>
    </submittedName>
</protein>
<dbReference type="InterPro" id="IPR050565">
    <property type="entry name" value="LYPA1-2/EST-like"/>
</dbReference>
<name>A1WW27_HALHL</name>
<accession>A1WW27</accession>
<dbReference type="PANTHER" id="PTHR10655:SF17">
    <property type="entry name" value="LYSOPHOSPHOLIPASE-LIKE PROTEIN 1"/>
    <property type="match status" value="1"/>
</dbReference>
<dbReference type="EMBL" id="CP000544">
    <property type="protein sequence ID" value="ABM61889.1"/>
    <property type="molecule type" value="Genomic_DNA"/>
</dbReference>
<evidence type="ECO:0000313" key="5">
    <source>
        <dbReference type="Proteomes" id="UP000000647"/>
    </source>
</evidence>
<dbReference type="HOGENOM" id="CLU_049413_3_2_6"/>
<organism evidence="4 5">
    <name type="scientific">Halorhodospira halophila (strain DSM 244 / SL1)</name>
    <name type="common">Ectothiorhodospira halophila (strain DSM 244 / SL1)</name>
    <dbReference type="NCBI Taxonomy" id="349124"/>
    <lineage>
        <taxon>Bacteria</taxon>
        <taxon>Pseudomonadati</taxon>
        <taxon>Pseudomonadota</taxon>
        <taxon>Gammaproteobacteria</taxon>
        <taxon>Chromatiales</taxon>
        <taxon>Ectothiorhodospiraceae</taxon>
        <taxon>Halorhodospira</taxon>
    </lineage>
</organism>